<proteinExistence type="inferred from homology"/>
<keyword evidence="5 6" id="KW-0234">DNA repair</keyword>
<dbReference type="Gene3D" id="2.40.50.140">
    <property type="entry name" value="Nucleic acid-binding proteins"/>
    <property type="match status" value="1"/>
</dbReference>
<feature type="domain" description="Holliday junction DNA helicase RuvA C-terminal" evidence="8">
    <location>
        <begin position="148"/>
        <end position="188"/>
    </location>
</feature>
<evidence type="ECO:0000256" key="6">
    <source>
        <dbReference type="HAMAP-Rule" id="MF_00031"/>
    </source>
</evidence>
<evidence type="ECO:0000256" key="2">
    <source>
        <dbReference type="ARBA" id="ARBA00022763"/>
    </source>
</evidence>
<dbReference type="HAMAP" id="MF_00031">
    <property type="entry name" value="DNA_HJ_migration_RuvA"/>
    <property type="match status" value="1"/>
</dbReference>
<comment type="caution">
    <text evidence="6">Lacks conserved residue(s) required for the propagation of feature annotation.</text>
</comment>
<dbReference type="GO" id="GO:0005524">
    <property type="term" value="F:ATP binding"/>
    <property type="evidence" value="ECO:0007669"/>
    <property type="project" value="InterPro"/>
</dbReference>
<dbReference type="SUPFAM" id="SSF50249">
    <property type="entry name" value="Nucleic acid-binding proteins"/>
    <property type="match status" value="1"/>
</dbReference>
<dbReference type="NCBIfam" id="TIGR00084">
    <property type="entry name" value="ruvA"/>
    <property type="match status" value="1"/>
</dbReference>
<feature type="region of interest" description="Domain I" evidence="6">
    <location>
        <begin position="1"/>
        <end position="64"/>
    </location>
</feature>
<comment type="subcellular location">
    <subcellularLocation>
        <location evidence="6">Cytoplasm</location>
    </subcellularLocation>
</comment>
<sequence length="193" mass="21662">MISYLSGKIIVKKDNFVILEVNGVGWEVLVAQKIFEGLPQTGGALSLFCQMEANERGVKLFGFLSFEQLDLFKIIRSIQGVGPRAALEISAFGSLEKLKNSIEKGDVKIFEDLPNIGKKKAQKILLELSGKIRVLEPKLKKEKDFFEQDEAFLALLNLGFSKDRAMNALLELPKEIKDPQEKIKQALKIVGRR</sequence>
<comment type="domain">
    <text evidence="6">Has three domains with a flexible linker between the domains II and III and assumes an 'L' shape. Domain III is highly mobile and contacts RuvB.</text>
</comment>
<comment type="similarity">
    <text evidence="6">Belongs to the RuvA family.</text>
</comment>
<feature type="domain" description="DNA helicase Holliday junction RuvA type" evidence="7">
    <location>
        <begin position="1"/>
        <end position="62"/>
    </location>
</feature>
<keyword evidence="3 6" id="KW-0238">DNA-binding</keyword>
<dbReference type="Gene3D" id="1.10.150.20">
    <property type="entry name" value="5' to 3' exonuclease, C-terminal subdomain"/>
    <property type="match status" value="1"/>
</dbReference>
<keyword evidence="4 6" id="KW-0233">DNA recombination</keyword>
<keyword evidence="2 6" id="KW-0227">DNA damage</keyword>
<dbReference type="SUPFAM" id="SSF46929">
    <property type="entry name" value="DNA helicase RuvA subunit, C-terminal domain"/>
    <property type="match status" value="1"/>
</dbReference>
<dbReference type="InterPro" id="IPR013849">
    <property type="entry name" value="DNA_helicase_Holl-junc_RuvA_I"/>
</dbReference>
<dbReference type="GO" id="GO:0009378">
    <property type="term" value="F:four-way junction helicase activity"/>
    <property type="evidence" value="ECO:0007669"/>
    <property type="project" value="InterPro"/>
</dbReference>
<dbReference type="InterPro" id="IPR010994">
    <property type="entry name" value="RuvA_2-like"/>
</dbReference>
<dbReference type="SUPFAM" id="SSF47781">
    <property type="entry name" value="RuvA domain 2-like"/>
    <property type="match status" value="1"/>
</dbReference>
<dbReference type="InterPro" id="IPR036267">
    <property type="entry name" value="RuvA_C_sf"/>
</dbReference>
<dbReference type="Pfam" id="PF01330">
    <property type="entry name" value="RuvA_N"/>
    <property type="match status" value="1"/>
</dbReference>
<dbReference type="Pfam" id="PF07499">
    <property type="entry name" value="RuvA_C"/>
    <property type="match status" value="1"/>
</dbReference>
<evidence type="ECO:0000256" key="4">
    <source>
        <dbReference type="ARBA" id="ARBA00023172"/>
    </source>
</evidence>
<dbReference type="AlphaFoldDB" id="A0A2M6XU11"/>
<dbReference type="GO" id="GO:0006281">
    <property type="term" value="P:DNA repair"/>
    <property type="evidence" value="ECO:0007669"/>
    <property type="project" value="UniProtKB-UniRule"/>
</dbReference>
<evidence type="ECO:0000313" key="9">
    <source>
        <dbReference type="EMBL" id="PIU14734.1"/>
    </source>
</evidence>
<dbReference type="InterPro" id="IPR000085">
    <property type="entry name" value="RuvA"/>
</dbReference>
<dbReference type="Proteomes" id="UP000229784">
    <property type="component" value="Unassembled WGS sequence"/>
</dbReference>
<evidence type="ECO:0000313" key="10">
    <source>
        <dbReference type="Proteomes" id="UP000229784"/>
    </source>
</evidence>
<evidence type="ECO:0000259" key="8">
    <source>
        <dbReference type="Pfam" id="PF07499"/>
    </source>
</evidence>
<dbReference type="InterPro" id="IPR012340">
    <property type="entry name" value="NA-bd_OB-fold"/>
</dbReference>
<dbReference type="CDD" id="cd14332">
    <property type="entry name" value="UBA_RuvA_C"/>
    <property type="match status" value="1"/>
</dbReference>
<comment type="caution">
    <text evidence="9">The sequence shown here is derived from an EMBL/GenBank/DDBJ whole genome shotgun (WGS) entry which is preliminary data.</text>
</comment>
<comment type="subunit">
    <text evidence="6">Homotetramer. Forms an RuvA(8)-RuvB(12)-Holliday junction (HJ) complex. HJ DNA is sandwiched between 2 RuvA tetramers; dsDNA enters through RuvA and exits via RuvB. An RuvB hexamer assembles on each DNA strand where it exits the tetramer. Each RuvB hexamer is contacted by two RuvA subunits (via domain III) on 2 adjacent RuvB subunits; this complex drives branch migration. In the full resolvosome a probable DNA-RuvA(4)-RuvB(12)-RuvC(2) complex forms which resolves the HJ.</text>
</comment>
<dbReference type="InterPro" id="IPR011114">
    <property type="entry name" value="RuvA_C"/>
</dbReference>
<evidence type="ECO:0000256" key="3">
    <source>
        <dbReference type="ARBA" id="ARBA00023125"/>
    </source>
</evidence>
<dbReference type="GO" id="GO:0009379">
    <property type="term" value="C:Holliday junction helicase complex"/>
    <property type="evidence" value="ECO:0007669"/>
    <property type="project" value="InterPro"/>
</dbReference>
<dbReference type="EMBL" id="PEXQ01000061">
    <property type="protein sequence ID" value="PIU14734.1"/>
    <property type="molecule type" value="Genomic_DNA"/>
</dbReference>
<feature type="region of interest" description="Domain III" evidence="6">
    <location>
        <begin position="149"/>
        <end position="193"/>
    </location>
</feature>
<dbReference type="Gene3D" id="1.10.8.10">
    <property type="entry name" value="DNA helicase RuvA subunit, C-terminal domain"/>
    <property type="match status" value="1"/>
</dbReference>
<dbReference type="GO" id="GO:0000400">
    <property type="term" value="F:four-way junction DNA binding"/>
    <property type="evidence" value="ECO:0007669"/>
    <property type="project" value="UniProtKB-UniRule"/>
</dbReference>
<comment type="function">
    <text evidence="6">The RuvA-RuvB-RuvC complex processes Holliday junction (HJ) DNA during genetic recombination and DNA repair, while the RuvA-RuvB complex plays an important role in the rescue of blocked DNA replication forks via replication fork reversal (RFR). RuvA specifically binds to HJ cruciform DNA, conferring on it an open structure. The RuvB hexamer acts as an ATP-dependent pump, pulling dsDNA into and through the RuvAB complex. HJ branch migration allows RuvC to scan DNA until it finds its consensus sequence, where it cleaves and resolves the cruciform DNA.</text>
</comment>
<dbReference type="GO" id="GO:0048476">
    <property type="term" value="C:Holliday junction resolvase complex"/>
    <property type="evidence" value="ECO:0007669"/>
    <property type="project" value="UniProtKB-UniRule"/>
</dbReference>
<keyword evidence="1 6" id="KW-0963">Cytoplasm</keyword>
<evidence type="ECO:0000256" key="5">
    <source>
        <dbReference type="ARBA" id="ARBA00023204"/>
    </source>
</evidence>
<dbReference type="Pfam" id="PF14520">
    <property type="entry name" value="HHH_5"/>
    <property type="match status" value="1"/>
</dbReference>
<accession>A0A2M6XU11</accession>
<evidence type="ECO:0000259" key="7">
    <source>
        <dbReference type="Pfam" id="PF01330"/>
    </source>
</evidence>
<gene>
    <name evidence="6" type="primary">ruvA</name>
    <name evidence="9" type="ORF">COT20_02535</name>
</gene>
<evidence type="ECO:0000256" key="1">
    <source>
        <dbReference type="ARBA" id="ARBA00022490"/>
    </source>
</evidence>
<dbReference type="GO" id="GO:0006310">
    <property type="term" value="P:DNA recombination"/>
    <property type="evidence" value="ECO:0007669"/>
    <property type="project" value="UniProtKB-UniRule"/>
</dbReference>
<reference evidence="10" key="1">
    <citation type="submission" date="2017-09" db="EMBL/GenBank/DDBJ databases">
        <title>Depth-based differentiation of microbial function through sediment-hosted aquifers and enrichment of novel symbionts in the deep terrestrial subsurface.</title>
        <authorList>
            <person name="Probst A.J."/>
            <person name="Ladd B."/>
            <person name="Jarett J.K."/>
            <person name="Geller-Mcgrath D.E."/>
            <person name="Sieber C.M.K."/>
            <person name="Emerson J.B."/>
            <person name="Anantharaman K."/>
            <person name="Thomas B.C."/>
            <person name="Malmstrom R."/>
            <person name="Stieglmeier M."/>
            <person name="Klingl A."/>
            <person name="Woyke T."/>
            <person name="Ryan C.M."/>
            <person name="Banfield J.F."/>
        </authorList>
    </citation>
    <scope>NUCLEOTIDE SEQUENCE [LARGE SCALE GENOMIC DNA]</scope>
</reference>
<dbReference type="GO" id="GO:0005737">
    <property type="term" value="C:cytoplasm"/>
    <property type="evidence" value="ECO:0007669"/>
    <property type="project" value="UniProtKB-SubCell"/>
</dbReference>
<protein>
    <recommendedName>
        <fullName evidence="6">Holliday junction branch migration complex subunit RuvA</fullName>
    </recommendedName>
</protein>
<organism evidence="9 10">
    <name type="scientific">bacterium (Candidatus Gribaldobacteria) CG08_land_8_20_14_0_20_39_15</name>
    <dbReference type="NCBI Taxonomy" id="2014273"/>
    <lineage>
        <taxon>Bacteria</taxon>
        <taxon>Candidatus Gribaldobacteria</taxon>
    </lineage>
</organism>
<name>A0A2M6XU11_9BACT</name>